<proteinExistence type="predicted"/>
<dbReference type="Gene3D" id="1.10.3680.10">
    <property type="entry name" value="TerB-like"/>
    <property type="match status" value="1"/>
</dbReference>
<protein>
    <recommendedName>
        <fullName evidence="3">TerB family tellurite resistance protein</fullName>
    </recommendedName>
</protein>
<evidence type="ECO:0008006" key="3">
    <source>
        <dbReference type="Google" id="ProtNLM"/>
    </source>
</evidence>
<evidence type="ECO:0000313" key="2">
    <source>
        <dbReference type="Proteomes" id="UP000315995"/>
    </source>
</evidence>
<name>A0A4Y6PPI5_PERCE</name>
<dbReference type="RefSeq" id="WP_141196724.1">
    <property type="nucleotide sequence ID" value="NZ_CP041186.1"/>
</dbReference>
<accession>A0A4Y6PPI5</accession>
<dbReference type="InterPro" id="IPR029024">
    <property type="entry name" value="TerB-like"/>
</dbReference>
<gene>
    <name evidence="1" type="ORF">FIV42_05635</name>
</gene>
<dbReference type="CDD" id="cd07177">
    <property type="entry name" value="terB_like"/>
    <property type="match status" value="1"/>
</dbReference>
<accession>A0A5B8Y6Q4</accession>
<organism evidence="1 2">
    <name type="scientific">Persicimonas caeni</name>
    <dbReference type="NCBI Taxonomy" id="2292766"/>
    <lineage>
        <taxon>Bacteria</taxon>
        <taxon>Deltaproteobacteria</taxon>
        <taxon>Bradymonadales</taxon>
        <taxon>Bradymonadaceae</taxon>
        <taxon>Persicimonas</taxon>
    </lineage>
</organism>
<dbReference type="EMBL" id="CP041186">
    <property type="protein sequence ID" value="QDG50228.1"/>
    <property type="molecule type" value="Genomic_DNA"/>
</dbReference>
<evidence type="ECO:0000313" key="1">
    <source>
        <dbReference type="EMBL" id="QDG50228.1"/>
    </source>
</evidence>
<dbReference type="SUPFAM" id="SSF158682">
    <property type="entry name" value="TerB-like"/>
    <property type="match status" value="1"/>
</dbReference>
<reference evidence="1 2" key="1">
    <citation type="submission" date="2019-06" db="EMBL/GenBank/DDBJ databases">
        <title>Persicimonas caeni gen. nov., sp. nov., a predatory bacterium isolated from solar saltern.</title>
        <authorList>
            <person name="Wang S."/>
        </authorList>
    </citation>
    <scope>NUCLEOTIDE SEQUENCE [LARGE SCALE GENOMIC DNA]</scope>
    <source>
        <strain evidence="1 2">YN101</strain>
    </source>
</reference>
<keyword evidence="2" id="KW-1185">Reference proteome</keyword>
<sequence length="195" mass="22239">MELEKYRDVHPNWHRVASLSQPQARATLKLLLAGVFLDGKLTSGELQALAETWQKLPFVQPALSGESLEHLLAQTHDELEALLEDPERFEGFIESVTEKFVDEENKLAVLRLLAIVLTEDGTDENEHALLYATGHHFGFEYDTVDDVVRAVWESYEESQASASGQKRKKPILKGKHWNDVREKRSYPNPFTSRIV</sequence>
<dbReference type="Proteomes" id="UP000315995">
    <property type="component" value="Chromosome"/>
</dbReference>
<dbReference type="AlphaFoldDB" id="A0A4Y6PPI5"/>